<evidence type="ECO:0000313" key="7">
    <source>
        <dbReference type="Proteomes" id="UP001500064"/>
    </source>
</evidence>
<comment type="caution">
    <text evidence="6">The sequence shown here is derived from an EMBL/GenBank/DDBJ whole genome shotgun (WGS) entry which is preliminary data.</text>
</comment>
<dbReference type="SMART" id="SM00839">
    <property type="entry name" value="ELFV_dehydrog"/>
    <property type="match status" value="1"/>
</dbReference>
<gene>
    <name evidence="6" type="ORF">GCM10009733_108390</name>
</gene>
<dbReference type="InterPro" id="IPR046346">
    <property type="entry name" value="Aminoacid_DH-like_N_sf"/>
</dbReference>
<protein>
    <recommendedName>
        <fullName evidence="3">Glutamate dehydrogenase</fullName>
    </recommendedName>
</protein>
<keyword evidence="2 3" id="KW-0560">Oxidoreductase</keyword>
<evidence type="ECO:0000313" key="6">
    <source>
        <dbReference type="EMBL" id="GAA1695043.1"/>
    </source>
</evidence>
<evidence type="ECO:0000256" key="1">
    <source>
        <dbReference type="ARBA" id="ARBA00006382"/>
    </source>
</evidence>
<proteinExistence type="inferred from homology"/>
<dbReference type="InterPro" id="IPR036291">
    <property type="entry name" value="NAD(P)-bd_dom_sf"/>
</dbReference>
<reference evidence="7" key="1">
    <citation type="journal article" date="2019" name="Int. J. Syst. Evol. Microbiol.">
        <title>The Global Catalogue of Microorganisms (GCM) 10K type strain sequencing project: providing services to taxonomists for standard genome sequencing and annotation.</title>
        <authorList>
            <consortium name="The Broad Institute Genomics Platform"/>
            <consortium name="The Broad Institute Genome Sequencing Center for Infectious Disease"/>
            <person name="Wu L."/>
            <person name="Ma J."/>
        </authorList>
    </citation>
    <scope>NUCLEOTIDE SEQUENCE [LARGE SCALE GENOMIC DNA]</scope>
    <source>
        <strain evidence="7">JCM 13929</strain>
    </source>
</reference>
<organism evidence="6 7">
    <name type="scientific">Nonomuraea maheshkhaliensis</name>
    <dbReference type="NCBI Taxonomy" id="419590"/>
    <lineage>
        <taxon>Bacteria</taxon>
        <taxon>Bacillati</taxon>
        <taxon>Actinomycetota</taxon>
        <taxon>Actinomycetes</taxon>
        <taxon>Streptosporangiales</taxon>
        <taxon>Streptosporangiaceae</taxon>
        <taxon>Nonomuraea</taxon>
    </lineage>
</organism>
<dbReference type="PRINTS" id="PR00082">
    <property type="entry name" value="GLFDHDRGNASE"/>
</dbReference>
<dbReference type="Pfam" id="PF02812">
    <property type="entry name" value="ELFV_dehydrog_N"/>
    <property type="match status" value="1"/>
</dbReference>
<dbReference type="EMBL" id="BAAAMU010000207">
    <property type="protein sequence ID" value="GAA1695043.1"/>
    <property type="molecule type" value="Genomic_DNA"/>
</dbReference>
<keyword evidence="7" id="KW-1185">Reference proteome</keyword>
<dbReference type="CDD" id="cd01076">
    <property type="entry name" value="NAD_bind_1_Glu_DH"/>
    <property type="match status" value="1"/>
</dbReference>
<evidence type="ECO:0000256" key="4">
    <source>
        <dbReference type="RuleBase" id="RU004417"/>
    </source>
</evidence>
<dbReference type="Pfam" id="PF00208">
    <property type="entry name" value="ELFV_dehydrog"/>
    <property type="match status" value="1"/>
</dbReference>
<dbReference type="InterPro" id="IPR006096">
    <property type="entry name" value="Glu/Leu/Phe/Val/Trp_DH_C"/>
</dbReference>
<name>A0ABP4TYE9_9ACTN</name>
<dbReference type="InterPro" id="IPR014362">
    <property type="entry name" value="Glu_DH"/>
</dbReference>
<dbReference type="Gene3D" id="3.40.50.10860">
    <property type="entry name" value="Leucine Dehydrogenase, chain A, domain 1"/>
    <property type="match status" value="1"/>
</dbReference>
<feature type="domain" description="Glutamate/phenylalanine/leucine/valine/L-tryptophan dehydrogenase C-terminal" evidence="5">
    <location>
        <begin position="142"/>
        <end position="368"/>
    </location>
</feature>
<dbReference type="Proteomes" id="UP001500064">
    <property type="component" value="Unassembled WGS sequence"/>
</dbReference>
<evidence type="ECO:0000256" key="2">
    <source>
        <dbReference type="ARBA" id="ARBA00023002"/>
    </source>
</evidence>
<comment type="similarity">
    <text evidence="1 3 4">Belongs to the Glu/Leu/Phe/Val dehydrogenases family.</text>
</comment>
<dbReference type="PANTHER" id="PTHR11606">
    <property type="entry name" value="GLUTAMATE DEHYDROGENASE"/>
    <property type="match status" value="1"/>
</dbReference>
<sequence length="370" mass="38455">MQPEIRAAWYADELGPAKVVFLRPMPRMAAVVVVDNVALGPAIGGVRLSPAVSVAEVSRLARAMTLKNAAAGLPHGGGKSGIYLAPSMDGAPREREMRAFARAIEQLTDYIPGPDMGTDEGCMAFVHDEIGRAVGLPSVLGGIPLDELGATGYGLACCVDALAADKLIDLAGARVVVQGFGAVGTHVVMNLAGRGARVIAVSDAEGAVHREEGLDVEALLATKRAGKPVSAFPGGRAVDRDDILWLECELLVPAAGPDVFTERNASRVQAKVVLQGANIPATPEAERIFHKRGVLCLPDIIANAGGVICAAMEYAGGTRAQAFAAIEEKLHANTAELVDRVSADGVLPRQAAGAMAVGRLHTAAGYRRHF</sequence>
<evidence type="ECO:0000256" key="3">
    <source>
        <dbReference type="PIRNR" id="PIRNR000185"/>
    </source>
</evidence>
<dbReference type="SUPFAM" id="SSF51735">
    <property type="entry name" value="NAD(P)-binding Rossmann-fold domains"/>
    <property type="match status" value="1"/>
</dbReference>
<dbReference type="SUPFAM" id="SSF53223">
    <property type="entry name" value="Aminoacid dehydrogenase-like, N-terminal domain"/>
    <property type="match status" value="1"/>
</dbReference>
<dbReference type="PANTHER" id="PTHR11606:SF13">
    <property type="entry name" value="GLUTAMATE DEHYDROGENASE 1, MITOCHONDRIAL"/>
    <property type="match status" value="1"/>
</dbReference>
<evidence type="ECO:0000259" key="5">
    <source>
        <dbReference type="SMART" id="SM00839"/>
    </source>
</evidence>
<dbReference type="InterPro" id="IPR006097">
    <property type="entry name" value="Glu/Leu/Phe/Val/Trp_DH_dimer"/>
</dbReference>
<dbReference type="InterPro" id="IPR033922">
    <property type="entry name" value="NAD_bind_Glu_DH"/>
</dbReference>
<dbReference type="InterPro" id="IPR006095">
    <property type="entry name" value="Glu/Leu/Phe/Val/Trp_DH"/>
</dbReference>
<dbReference type="Gene3D" id="3.40.50.720">
    <property type="entry name" value="NAD(P)-binding Rossmann-like Domain"/>
    <property type="match status" value="1"/>
</dbReference>
<dbReference type="PIRSF" id="PIRSF000185">
    <property type="entry name" value="Glu_DH"/>
    <property type="match status" value="1"/>
</dbReference>
<accession>A0ABP4TYE9</accession>